<dbReference type="CDD" id="cd05509">
    <property type="entry name" value="Bromo_gcn5_like"/>
    <property type="match status" value="1"/>
</dbReference>
<proteinExistence type="predicted"/>
<dbReference type="Pfam" id="PF00439">
    <property type="entry name" value="Bromodomain"/>
    <property type="match status" value="1"/>
</dbReference>
<sequence length="206" mass="24347">MYQGYIKDYEGATLMHCELNSRIVYTEFTAVVRKQKKILEKLIEMRQEDVEKVHPGLTCFKEGVRVIPVESIPGIQETGWKPVARNTRVSRVTEECNDPDTLYNMFKNVLNAVKNHSAAWPFLKPVDKNEVPDYYDHIKFPMDVKTMSDRLKAGYYTIRRLFIADMTRIFTNCRLYNSPDTEYYRCATALEKYFQTRMREQGLWDK</sequence>
<dbReference type="InterPro" id="IPR001487">
    <property type="entry name" value="Bromodomain"/>
</dbReference>
<evidence type="ECO:0000259" key="5">
    <source>
        <dbReference type="PROSITE" id="PS50014"/>
    </source>
</evidence>
<evidence type="ECO:0000256" key="2">
    <source>
        <dbReference type="ARBA" id="ARBA00023117"/>
    </source>
</evidence>
<organism evidence="6">
    <name type="scientific">Timema cristinae</name>
    <name type="common">Walking stick</name>
    <dbReference type="NCBI Taxonomy" id="61476"/>
    <lineage>
        <taxon>Eukaryota</taxon>
        <taxon>Metazoa</taxon>
        <taxon>Ecdysozoa</taxon>
        <taxon>Arthropoda</taxon>
        <taxon>Hexapoda</taxon>
        <taxon>Insecta</taxon>
        <taxon>Pterygota</taxon>
        <taxon>Neoptera</taxon>
        <taxon>Polyneoptera</taxon>
        <taxon>Phasmatodea</taxon>
        <taxon>Timematodea</taxon>
        <taxon>Timematoidea</taxon>
        <taxon>Timematidae</taxon>
        <taxon>Timema</taxon>
    </lineage>
</organism>
<dbReference type="GO" id="GO:0140672">
    <property type="term" value="C:ATAC complex"/>
    <property type="evidence" value="ECO:0007669"/>
    <property type="project" value="TreeGrafter"/>
</dbReference>
<evidence type="ECO:0000256" key="4">
    <source>
        <dbReference type="PROSITE-ProRule" id="PRU00035"/>
    </source>
</evidence>
<dbReference type="InterPro" id="IPR036427">
    <property type="entry name" value="Bromodomain-like_sf"/>
</dbReference>
<dbReference type="PROSITE" id="PS50014">
    <property type="entry name" value="BROMODOMAIN_2"/>
    <property type="match status" value="1"/>
</dbReference>
<dbReference type="AlphaFoldDB" id="A0A7R9CR18"/>
<dbReference type="PRINTS" id="PR00503">
    <property type="entry name" value="BROMODOMAIN"/>
</dbReference>
<evidence type="ECO:0000256" key="1">
    <source>
        <dbReference type="ARBA" id="ARBA00022679"/>
    </source>
</evidence>
<dbReference type="SMART" id="SM00297">
    <property type="entry name" value="BROMO"/>
    <property type="match status" value="1"/>
</dbReference>
<keyword evidence="3" id="KW-0012">Acyltransferase</keyword>
<feature type="domain" description="Bromo" evidence="5">
    <location>
        <begin position="114"/>
        <end position="184"/>
    </location>
</feature>
<evidence type="ECO:0000313" key="6">
    <source>
        <dbReference type="EMBL" id="CAD7399859.1"/>
    </source>
</evidence>
<dbReference type="SUPFAM" id="SSF47370">
    <property type="entry name" value="Bromodomain"/>
    <property type="match status" value="1"/>
</dbReference>
<keyword evidence="1" id="KW-0808">Transferase</keyword>
<dbReference type="GO" id="GO:0010484">
    <property type="term" value="F:histone H3 acetyltransferase activity"/>
    <property type="evidence" value="ECO:0007669"/>
    <property type="project" value="TreeGrafter"/>
</dbReference>
<dbReference type="PANTHER" id="PTHR45750:SF3">
    <property type="entry name" value="HISTONE ACETYLTRANSFERASE"/>
    <property type="match status" value="1"/>
</dbReference>
<dbReference type="Gene3D" id="3.40.630.30">
    <property type="match status" value="1"/>
</dbReference>
<gene>
    <name evidence="6" type="ORF">TCEB3V08_LOCUS5232</name>
</gene>
<dbReference type="EMBL" id="OC317944">
    <property type="protein sequence ID" value="CAD7399859.1"/>
    <property type="molecule type" value="Genomic_DNA"/>
</dbReference>
<dbReference type="InterPro" id="IPR018359">
    <property type="entry name" value="Bromodomain_CS"/>
</dbReference>
<dbReference type="Gene3D" id="1.20.920.10">
    <property type="entry name" value="Bromodomain-like"/>
    <property type="match status" value="1"/>
</dbReference>
<dbReference type="PANTHER" id="PTHR45750">
    <property type="entry name" value="GH11602P"/>
    <property type="match status" value="1"/>
</dbReference>
<name>A0A7R9CR18_TIMCR</name>
<evidence type="ECO:0000256" key="3">
    <source>
        <dbReference type="ARBA" id="ARBA00023315"/>
    </source>
</evidence>
<dbReference type="PROSITE" id="PS00633">
    <property type="entry name" value="BROMODOMAIN_1"/>
    <property type="match status" value="1"/>
</dbReference>
<accession>A0A7R9CR18</accession>
<dbReference type="GO" id="GO:0045944">
    <property type="term" value="P:positive regulation of transcription by RNA polymerase II"/>
    <property type="evidence" value="ECO:0007669"/>
    <property type="project" value="TreeGrafter"/>
</dbReference>
<keyword evidence="2 4" id="KW-0103">Bromodomain</keyword>
<protein>
    <recommendedName>
        <fullName evidence="5">Bromo domain-containing protein</fullName>
    </recommendedName>
</protein>
<dbReference type="InterPro" id="IPR037800">
    <property type="entry name" value="GCN5"/>
</dbReference>
<reference evidence="6" key="1">
    <citation type="submission" date="2020-11" db="EMBL/GenBank/DDBJ databases">
        <authorList>
            <person name="Tran Van P."/>
        </authorList>
    </citation>
    <scope>NUCLEOTIDE SEQUENCE</scope>
</reference>